<dbReference type="Pfam" id="PF04055">
    <property type="entry name" value="Radical_SAM"/>
    <property type="match status" value="1"/>
</dbReference>
<dbReference type="NCBIfam" id="TIGR00539">
    <property type="entry name" value="hemN_rel"/>
    <property type="match status" value="1"/>
</dbReference>
<keyword evidence="5 9" id="KW-0479">Metal-binding</keyword>
<evidence type="ECO:0000256" key="10">
    <source>
        <dbReference type="SAM" id="Phobius"/>
    </source>
</evidence>
<evidence type="ECO:0000256" key="7">
    <source>
        <dbReference type="ARBA" id="ARBA00023014"/>
    </source>
</evidence>
<dbReference type="InterPro" id="IPR013785">
    <property type="entry name" value="Aldolase_TIM"/>
</dbReference>
<reference evidence="12" key="1">
    <citation type="submission" date="2010-05" db="EMBL/GenBank/DDBJ databases">
        <authorList>
            <person name="Muzny D."/>
            <person name="Qin X."/>
            <person name="Buhay C."/>
            <person name="Dugan-Rocha S."/>
            <person name="Ding Y."/>
            <person name="Chen G."/>
            <person name="Hawes A."/>
            <person name="Holder M."/>
            <person name="Jhangiani S."/>
            <person name="Johnson A."/>
            <person name="Khan Z."/>
            <person name="Li Z."/>
            <person name="Liu W."/>
            <person name="Liu X."/>
            <person name="Perez L."/>
            <person name="Shen H."/>
            <person name="Wang Q."/>
            <person name="Watt J."/>
            <person name="Xi L."/>
            <person name="Xin Y."/>
            <person name="Zhou J."/>
            <person name="Deng J."/>
            <person name="Jiang H."/>
            <person name="Liu Y."/>
            <person name="Qu J."/>
            <person name="Song X.-Z."/>
            <person name="Zhang L."/>
            <person name="Villasana D."/>
            <person name="Johnson A."/>
            <person name="Liu J."/>
            <person name="Liyanage D."/>
            <person name="Lorensuhewa L."/>
            <person name="Robinson T."/>
            <person name="Song A."/>
            <person name="Song B.-B."/>
            <person name="Dinh H."/>
            <person name="Thornton R."/>
            <person name="Coyle M."/>
            <person name="Francisco L."/>
            <person name="Jackson L."/>
            <person name="Javaid M."/>
            <person name="Korchina V."/>
            <person name="Kovar C."/>
            <person name="Mata R."/>
            <person name="Mathew T."/>
            <person name="Ngo R."/>
            <person name="Nguyen L."/>
            <person name="Nguyen N."/>
            <person name="Okwuonu G."/>
            <person name="Ongeri F."/>
            <person name="Pham C."/>
            <person name="Simmons D."/>
            <person name="Wilczek-Boney K."/>
            <person name="Hale W."/>
            <person name="Jakkamsetti A."/>
            <person name="Pham P."/>
            <person name="Ruth R."/>
            <person name="San Lucas F."/>
            <person name="Warren J."/>
            <person name="Zhang J."/>
            <person name="Zhao Z."/>
            <person name="Zhou C."/>
            <person name="Zhu D."/>
            <person name="Lee S."/>
            <person name="Bess C."/>
            <person name="Blankenburg K."/>
            <person name="Forbes L."/>
            <person name="Fu Q."/>
            <person name="Gubbala S."/>
            <person name="Hirani K."/>
            <person name="Jayaseelan J.C."/>
            <person name="Lara F."/>
            <person name="Munidasa M."/>
            <person name="Palculict T."/>
            <person name="Patil S."/>
            <person name="Pu L.-L."/>
            <person name="Saada N."/>
            <person name="Tang L."/>
            <person name="Weissenberger G."/>
            <person name="Zhu Y."/>
            <person name="Hemphill L."/>
            <person name="Shang Y."/>
            <person name="Youmans B."/>
            <person name="Ayvaz T."/>
            <person name="Ross M."/>
            <person name="Santibanez J."/>
            <person name="Aqrawi P."/>
            <person name="Gross S."/>
            <person name="Joshi V."/>
            <person name="Fowler G."/>
            <person name="Nazareth L."/>
            <person name="Reid J."/>
            <person name="Worley K."/>
            <person name="Petrosino J."/>
            <person name="Highlander S."/>
            <person name="Gibbs R."/>
        </authorList>
    </citation>
    <scope>NUCLEOTIDE SEQUENCE [LARGE SCALE GENOMIC DNA]</scope>
    <source>
        <strain evidence="12">ATCC 53516</strain>
    </source>
</reference>
<dbReference type="SFLD" id="SFLDG01082">
    <property type="entry name" value="B12-binding_domain_containing"/>
    <property type="match status" value="1"/>
</dbReference>
<keyword evidence="7 9" id="KW-0411">Iron-sulfur</keyword>
<dbReference type="SFLD" id="SFLDG01065">
    <property type="entry name" value="anaerobic_coproporphyrinogen-I"/>
    <property type="match status" value="1"/>
</dbReference>
<dbReference type="GO" id="GO:0004109">
    <property type="term" value="F:coproporphyrinogen oxidase activity"/>
    <property type="evidence" value="ECO:0007669"/>
    <property type="project" value="InterPro"/>
</dbReference>
<dbReference type="PROSITE" id="PS51918">
    <property type="entry name" value="RADICAL_SAM"/>
    <property type="match status" value="1"/>
</dbReference>
<evidence type="ECO:0000256" key="5">
    <source>
        <dbReference type="ARBA" id="ARBA00022723"/>
    </source>
</evidence>
<dbReference type="HOGENOM" id="CLU_027579_2_2_9"/>
<evidence type="ECO:0000259" key="11">
    <source>
        <dbReference type="PROSITE" id="PS51918"/>
    </source>
</evidence>
<evidence type="ECO:0000256" key="6">
    <source>
        <dbReference type="ARBA" id="ARBA00023004"/>
    </source>
</evidence>
<dbReference type="InterPro" id="IPR034505">
    <property type="entry name" value="Coproporphyrinogen-III_oxidase"/>
</dbReference>
<evidence type="ECO:0000256" key="9">
    <source>
        <dbReference type="RuleBase" id="RU364116"/>
    </source>
</evidence>
<evidence type="ECO:0000256" key="2">
    <source>
        <dbReference type="ARBA" id="ARBA00017228"/>
    </source>
</evidence>
<dbReference type="SMART" id="SM00729">
    <property type="entry name" value="Elp3"/>
    <property type="match status" value="1"/>
</dbReference>
<keyword evidence="10" id="KW-1133">Transmembrane helix</keyword>
<name>D6SAQ3_FINMA</name>
<dbReference type="Pfam" id="PF06969">
    <property type="entry name" value="HemN_C"/>
    <property type="match status" value="1"/>
</dbReference>
<gene>
    <name evidence="12" type="ORF">HMPREF0391_11525</name>
</gene>
<dbReference type="AlphaFoldDB" id="D6SAQ3"/>
<keyword evidence="6 9" id="KW-0408">Iron</keyword>
<accession>D6SAQ3</accession>
<sequence>MLSQAKVWLIFIGGVMKGIYIHIPFCDYKCNYCDFSTMTKQYQRVDEYFDLLQTEINMYKNPNDKIDTIYIGGGTPNLVNSKYIEKTYNLIDNCFNIQLKEFAIECNPEFVTKEKIENYKKIGIDRISLGVQSFNDQYNKFLGRGHKVSDVLKSFEIIRDYIDNISIDLIFGFPNQTLESLDNDLYYIEKLNPNHVSRYNMILEPGTKFYKEYDDINRNDDKEYDMYLKICNGLEKYKHYEISNFAKDKFESIHNKIYWKDENYYGFGLSSSGYLNQHRYTNEFFYPDYKKKILNNEKPISFSEKIDLEKREFEFIITNMRLKEGLDLKVYQDKFGINLYAKNKKLIDNWINRGLLTLDNNHLSFTNQGFFVSNSFFVDILV</sequence>
<comment type="caution">
    <text evidence="12">The sequence shown here is derived from an EMBL/GenBank/DDBJ whole genome shotgun (WGS) entry which is preliminary data.</text>
</comment>
<evidence type="ECO:0000313" key="12">
    <source>
        <dbReference type="EMBL" id="EFH92553.1"/>
    </source>
</evidence>
<proteinExistence type="inferred from homology"/>
<keyword evidence="10" id="KW-0472">Membrane</keyword>
<organism evidence="12">
    <name type="scientific">Finegoldia magna ATCC 53516</name>
    <dbReference type="NCBI Taxonomy" id="525282"/>
    <lineage>
        <taxon>Bacteria</taxon>
        <taxon>Bacillati</taxon>
        <taxon>Bacillota</taxon>
        <taxon>Tissierellia</taxon>
        <taxon>Tissierellales</taxon>
        <taxon>Peptoniphilaceae</taxon>
        <taxon>Finegoldia</taxon>
    </lineage>
</organism>
<feature type="domain" description="Radical SAM core" evidence="11">
    <location>
        <begin position="11"/>
        <end position="241"/>
    </location>
</feature>
<dbReference type="SUPFAM" id="SSF102114">
    <property type="entry name" value="Radical SAM enzymes"/>
    <property type="match status" value="1"/>
</dbReference>
<dbReference type="Proteomes" id="UP000004063">
    <property type="component" value="Chromosome"/>
</dbReference>
<comment type="subcellular location">
    <subcellularLocation>
        <location evidence="9">Cytoplasm</location>
    </subcellularLocation>
</comment>
<evidence type="ECO:0000256" key="1">
    <source>
        <dbReference type="ARBA" id="ARBA00006100"/>
    </source>
</evidence>
<dbReference type="Gene3D" id="3.20.20.70">
    <property type="entry name" value="Aldolase class I"/>
    <property type="match status" value="1"/>
</dbReference>
<keyword evidence="8 9" id="KW-0143">Chaperone</keyword>
<feature type="transmembrane region" description="Helical" evidence="10">
    <location>
        <begin position="7"/>
        <end position="25"/>
    </location>
</feature>
<dbReference type="InterPro" id="IPR010723">
    <property type="entry name" value="HemN_C"/>
</dbReference>
<dbReference type="SFLD" id="SFLDF00562">
    <property type="entry name" value="HemN-like__clustered_with_heat"/>
    <property type="match status" value="1"/>
</dbReference>
<evidence type="ECO:0000256" key="3">
    <source>
        <dbReference type="ARBA" id="ARBA00022617"/>
    </source>
</evidence>
<comment type="similarity">
    <text evidence="1">Belongs to the anaerobic coproporphyrinogen-III oxidase family. HemW subfamily.</text>
</comment>
<keyword evidence="4 9" id="KW-0949">S-adenosyl-L-methionine</keyword>
<keyword evidence="9" id="KW-0004">4Fe-4S</keyword>
<keyword evidence="9" id="KW-0963">Cytoplasm</keyword>
<dbReference type="GO" id="GO:0006779">
    <property type="term" value="P:porphyrin-containing compound biosynthetic process"/>
    <property type="evidence" value="ECO:0007669"/>
    <property type="project" value="InterPro"/>
</dbReference>
<dbReference type="EMBL" id="ACHM02000003">
    <property type="protein sequence ID" value="EFH92553.1"/>
    <property type="molecule type" value="Genomic_DNA"/>
</dbReference>
<protein>
    <recommendedName>
        <fullName evidence="2 9">Heme chaperone HemW</fullName>
    </recommendedName>
</protein>
<dbReference type="GO" id="GO:0005737">
    <property type="term" value="C:cytoplasm"/>
    <property type="evidence" value="ECO:0007669"/>
    <property type="project" value="UniProtKB-SubCell"/>
</dbReference>
<dbReference type="GO" id="GO:0051539">
    <property type="term" value="F:4 iron, 4 sulfur cluster binding"/>
    <property type="evidence" value="ECO:0007669"/>
    <property type="project" value="UniProtKB-UniRule"/>
</dbReference>
<dbReference type="InterPro" id="IPR004559">
    <property type="entry name" value="HemW-like"/>
</dbReference>
<dbReference type="eggNOG" id="COG0635">
    <property type="taxonomic scope" value="Bacteria"/>
</dbReference>
<dbReference type="STRING" id="525282.HMPREF0391_11525"/>
<keyword evidence="10" id="KW-0812">Transmembrane</keyword>
<dbReference type="InterPro" id="IPR007197">
    <property type="entry name" value="rSAM"/>
</dbReference>
<dbReference type="GO" id="GO:0046872">
    <property type="term" value="F:metal ion binding"/>
    <property type="evidence" value="ECO:0007669"/>
    <property type="project" value="UniProtKB-UniRule"/>
</dbReference>
<dbReference type="SFLD" id="SFLDS00029">
    <property type="entry name" value="Radical_SAM"/>
    <property type="match status" value="1"/>
</dbReference>
<keyword evidence="3 9" id="KW-0349">Heme</keyword>
<dbReference type="PANTHER" id="PTHR13932">
    <property type="entry name" value="COPROPORPHYRINIGEN III OXIDASE"/>
    <property type="match status" value="1"/>
</dbReference>
<dbReference type="PANTHER" id="PTHR13932:SF5">
    <property type="entry name" value="RADICAL S-ADENOSYL METHIONINE DOMAIN-CONTAINING PROTEIN 1, MITOCHONDRIAL"/>
    <property type="match status" value="1"/>
</dbReference>
<keyword evidence="12" id="KW-0560">Oxidoreductase</keyword>
<comment type="function">
    <text evidence="9">Probably acts as a heme chaperone, transferring heme to an unknown acceptor. Binds one molecule of heme per monomer, possibly covalently. Binds 1 [4Fe-4S] cluster. The cluster is coordinated with 3 cysteines and an exchangeable S-adenosyl-L-methionine.</text>
</comment>
<dbReference type="InterPro" id="IPR058240">
    <property type="entry name" value="rSAM_sf"/>
</dbReference>
<evidence type="ECO:0000256" key="8">
    <source>
        <dbReference type="ARBA" id="ARBA00023186"/>
    </source>
</evidence>
<dbReference type="InterPro" id="IPR006638">
    <property type="entry name" value="Elp3/MiaA/NifB-like_rSAM"/>
</dbReference>
<evidence type="ECO:0000256" key="4">
    <source>
        <dbReference type="ARBA" id="ARBA00022691"/>
    </source>
</evidence>